<protein>
    <submittedName>
        <fullName evidence="1">Uncharacterized protein</fullName>
    </submittedName>
</protein>
<proteinExistence type="predicted"/>
<name>A0A4R2B1Z2_9HYPH</name>
<organism evidence="1 2">
    <name type="scientific">Sinorhizobium americanum</name>
    <dbReference type="NCBI Taxonomy" id="194963"/>
    <lineage>
        <taxon>Bacteria</taxon>
        <taxon>Pseudomonadati</taxon>
        <taxon>Pseudomonadota</taxon>
        <taxon>Alphaproteobacteria</taxon>
        <taxon>Hyphomicrobiales</taxon>
        <taxon>Rhizobiaceae</taxon>
        <taxon>Sinorhizobium/Ensifer group</taxon>
        <taxon>Sinorhizobium</taxon>
    </lineage>
</organism>
<dbReference type="Proteomes" id="UP000295043">
    <property type="component" value="Unassembled WGS sequence"/>
</dbReference>
<dbReference type="RefSeq" id="WP_165914138.1">
    <property type="nucleotide sequence ID" value="NZ_SLVU01000031.1"/>
</dbReference>
<evidence type="ECO:0000313" key="1">
    <source>
        <dbReference type="EMBL" id="TCN19279.1"/>
    </source>
</evidence>
<dbReference type="AlphaFoldDB" id="A0A4R2B1Z2"/>
<sequence length="54" mass="6149">MVILPVRRVWCIHESSKLGGLRQIKEVGQEDGLVFGFEPFGLRQWEGMLPLPAQ</sequence>
<evidence type="ECO:0000313" key="2">
    <source>
        <dbReference type="Proteomes" id="UP000295043"/>
    </source>
</evidence>
<comment type="caution">
    <text evidence="1">The sequence shown here is derived from an EMBL/GenBank/DDBJ whole genome shotgun (WGS) entry which is preliminary data.</text>
</comment>
<accession>A0A4R2B1Z2</accession>
<reference evidence="1 2" key="1">
    <citation type="submission" date="2019-03" db="EMBL/GenBank/DDBJ databases">
        <title>Genomic Encyclopedia of Type Strains, Phase IV (KMG-V): Genome sequencing to study the core and pangenomes of soil and plant-associated prokaryotes.</title>
        <authorList>
            <person name="Whitman W."/>
        </authorList>
    </citation>
    <scope>NUCLEOTIDE SEQUENCE [LARGE SCALE GENOMIC DNA]</scope>
    <source>
        <strain evidence="1 2">23C40</strain>
    </source>
</reference>
<gene>
    <name evidence="1" type="ORF">EV184_13126</name>
</gene>
<dbReference type="EMBL" id="SLVU01000031">
    <property type="protein sequence ID" value="TCN19279.1"/>
    <property type="molecule type" value="Genomic_DNA"/>
</dbReference>